<keyword evidence="1" id="KW-0812">Transmembrane</keyword>
<dbReference type="Proteomes" id="UP000321599">
    <property type="component" value="Unassembled WGS sequence"/>
</dbReference>
<reference evidence="2 3" key="1">
    <citation type="submission" date="2019-07" db="EMBL/GenBank/DDBJ databases">
        <title>Rapid identification of Enteric Bacteria from Whole Genome Sequences (WGS) using Average Nucleotide Identity (ANI).</title>
        <authorList>
            <person name="Lane C."/>
        </authorList>
    </citation>
    <scope>NUCLEOTIDE SEQUENCE [LARGE SCALE GENOMIC DNA]</scope>
    <source>
        <strain evidence="2 3">2013D-9588</strain>
    </source>
</reference>
<proteinExistence type="predicted"/>
<dbReference type="EMBL" id="VOAV01000020">
    <property type="protein sequence ID" value="TWO28861.1"/>
    <property type="molecule type" value="Genomic_DNA"/>
</dbReference>
<dbReference type="RefSeq" id="WP_147498964.1">
    <property type="nucleotide sequence ID" value="NZ_VOAV01000020.1"/>
</dbReference>
<protein>
    <submittedName>
        <fullName evidence="2">Uncharacterized protein</fullName>
    </submittedName>
</protein>
<feature type="transmembrane region" description="Helical" evidence="1">
    <location>
        <begin position="119"/>
        <end position="138"/>
    </location>
</feature>
<keyword evidence="3" id="KW-1185">Reference proteome</keyword>
<name>A0ABY3G7U2_9BACT</name>
<evidence type="ECO:0000313" key="3">
    <source>
        <dbReference type="Proteomes" id="UP000321599"/>
    </source>
</evidence>
<evidence type="ECO:0000313" key="2">
    <source>
        <dbReference type="EMBL" id="TWO28861.1"/>
    </source>
</evidence>
<comment type="caution">
    <text evidence="2">The sequence shown here is derived from an EMBL/GenBank/DDBJ whole genome shotgun (WGS) entry which is preliminary data.</text>
</comment>
<sequence length="142" mass="16479">MIIATIQSIDSKNSEQIVAVDGKIIKNDKEKSSYLNQLFDTICDIDIPDNDEQMLALKNGQYFCYIYHPKNDDIGRRRRTLILFDKETNLEIQKQTIEVLGLSWDKFYKLQQESKRVKLNFMVILAFVAVAAMIFVLLKGIK</sequence>
<accession>A0ABY3G7U2</accession>
<evidence type="ECO:0000256" key="1">
    <source>
        <dbReference type="SAM" id="Phobius"/>
    </source>
</evidence>
<organism evidence="2 3">
    <name type="scientific">Campylobacter lanienae</name>
    <dbReference type="NCBI Taxonomy" id="75658"/>
    <lineage>
        <taxon>Bacteria</taxon>
        <taxon>Pseudomonadati</taxon>
        <taxon>Campylobacterota</taxon>
        <taxon>Epsilonproteobacteria</taxon>
        <taxon>Campylobacterales</taxon>
        <taxon>Campylobacteraceae</taxon>
        <taxon>Campylobacter</taxon>
    </lineage>
</organism>
<gene>
    <name evidence="2" type="ORF">XK09_05195</name>
</gene>
<keyword evidence="1" id="KW-1133">Transmembrane helix</keyword>
<keyword evidence="1" id="KW-0472">Membrane</keyword>